<name>A0A368YIA4_9HYPH</name>
<feature type="region of interest" description="Disordered" evidence="1">
    <location>
        <begin position="1"/>
        <end position="73"/>
    </location>
</feature>
<dbReference type="AlphaFoldDB" id="A0A368YIA4"/>
<evidence type="ECO:0000313" key="2">
    <source>
        <dbReference type="EMBL" id="RCW78597.1"/>
    </source>
</evidence>
<dbReference type="EMBL" id="QPJM01000023">
    <property type="protein sequence ID" value="RCW78597.1"/>
    <property type="molecule type" value="Genomic_DNA"/>
</dbReference>
<protein>
    <submittedName>
        <fullName evidence="2">Uncharacterized protein</fullName>
    </submittedName>
</protein>
<evidence type="ECO:0000313" key="3">
    <source>
        <dbReference type="Proteomes" id="UP000253324"/>
    </source>
</evidence>
<accession>A0A368YIA4</accession>
<evidence type="ECO:0000256" key="1">
    <source>
        <dbReference type="SAM" id="MobiDB-lite"/>
    </source>
</evidence>
<organism evidence="2 3">
    <name type="scientific">Phyllobacterium bourgognense</name>
    <dbReference type="NCBI Taxonomy" id="314236"/>
    <lineage>
        <taxon>Bacteria</taxon>
        <taxon>Pseudomonadati</taxon>
        <taxon>Pseudomonadota</taxon>
        <taxon>Alphaproteobacteria</taxon>
        <taxon>Hyphomicrobiales</taxon>
        <taxon>Phyllobacteriaceae</taxon>
        <taxon>Phyllobacterium</taxon>
    </lineage>
</organism>
<comment type="caution">
    <text evidence="2">The sequence shown here is derived from an EMBL/GenBank/DDBJ whole genome shotgun (WGS) entry which is preliminary data.</text>
</comment>
<feature type="region of interest" description="Disordered" evidence="1">
    <location>
        <begin position="126"/>
        <end position="181"/>
    </location>
</feature>
<feature type="compositionally biased region" description="Basic residues" evidence="1">
    <location>
        <begin position="136"/>
        <end position="149"/>
    </location>
</feature>
<sequence length="181" mass="19619">MVEDHEHFASAQATPKEQIMSARPKSRTAAVNGRRWGARARNWAAPRASPLPGCASSSPSSMTCSKPSSASGMEQELLKVVRSHDCHGDEKQSGVSPTLHRRPDQISDEALVTLLSADWLPHFPFSSRAAGVTGRRSPRRSSRTGRPLRTRSAAKAMVARPSSDANGVFRNCGSRRVHPRG</sequence>
<proteinExistence type="predicted"/>
<keyword evidence="3" id="KW-1185">Reference proteome</keyword>
<feature type="compositionally biased region" description="Low complexity" evidence="1">
    <location>
        <begin position="29"/>
        <end position="71"/>
    </location>
</feature>
<dbReference type="Proteomes" id="UP000253324">
    <property type="component" value="Unassembled WGS sequence"/>
</dbReference>
<reference evidence="2 3" key="1">
    <citation type="submission" date="2018-07" db="EMBL/GenBank/DDBJ databases">
        <title>Genomic Encyclopedia of Type Strains, Phase III (KMG-III): the genomes of soil and plant-associated and newly described type strains.</title>
        <authorList>
            <person name="Whitman W."/>
        </authorList>
    </citation>
    <scope>NUCLEOTIDE SEQUENCE [LARGE SCALE GENOMIC DNA]</scope>
    <source>
        <strain evidence="2 3">31-25a</strain>
    </source>
</reference>
<gene>
    <name evidence="2" type="ORF">C7476_12326</name>
</gene>